<accession>A0ABR9NE42</accession>
<dbReference type="Proteomes" id="UP000596960">
    <property type="component" value="Unassembled WGS sequence"/>
</dbReference>
<feature type="non-terminal residue" evidence="1">
    <location>
        <position position="115"/>
    </location>
</feature>
<name>A0ABR9NE42_9STAP</name>
<proteinExistence type="predicted"/>
<evidence type="ECO:0000313" key="1">
    <source>
        <dbReference type="EMBL" id="MBE2130037.1"/>
    </source>
</evidence>
<sequence>ALISFVLTNVYYHYNLKASNDAKIMKTLKEARQYEQSAKPTHIQQYFKHLGQMNYQIMTVDQKGHKTFYGEPFREDTLSQNAINNVLNNKDYHGIKDKPFALFVTGFFDNVTDNT</sequence>
<keyword evidence="1" id="KW-0418">Kinase</keyword>
<feature type="non-terminal residue" evidence="1">
    <location>
        <position position="1"/>
    </location>
</feature>
<dbReference type="EMBL" id="JADAMT010000101">
    <property type="protein sequence ID" value="MBE2130037.1"/>
    <property type="molecule type" value="Genomic_DNA"/>
</dbReference>
<keyword evidence="1" id="KW-0808">Transferase</keyword>
<dbReference type="GO" id="GO:0016301">
    <property type="term" value="F:kinase activity"/>
    <property type="evidence" value="ECO:0007669"/>
    <property type="project" value="UniProtKB-KW"/>
</dbReference>
<gene>
    <name evidence="1" type="primary">hssS</name>
    <name evidence="1" type="ORF">ILQ21_13590</name>
</gene>
<keyword evidence="2" id="KW-1185">Reference proteome</keyword>
<organism evidence="1 2">
    <name type="scientific">Staphylococcus schweitzeri</name>
    <dbReference type="NCBI Taxonomy" id="1654388"/>
    <lineage>
        <taxon>Bacteria</taxon>
        <taxon>Bacillati</taxon>
        <taxon>Bacillota</taxon>
        <taxon>Bacilli</taxon>
        <taxon>Bacillales</taxon>
        <taxon>Staphylococcaceae</taxon>
        <taxon>Staphylococcus</taxon>
    </lineage>
</organism>
<comment type="caution">
    <text evidence="1">The sequence shown here is derived from an EMBL/GenBank/DDBJ whole genome shotgun (WGS) entry which is preliminary data.</text>
</comment>
<evidence type="ECO:0000313" key="2">
    <source>
        <dbReference type="Proteomes" id="UP000596960"/>
    </source>
</evidence>
<protein>
    <submittedName>
        <fullName evidence="1">Heme sensor histidine kinase HssS</fullName>
    </submittedName>
</protein>
<reference evidence="1 2" key="1">
    <citation type="submission" date="2020-10" db="EMBL/GenBank/DDBJ databases">
        <title>Phenotypic and genomic profiling of Staphylococcus argenteus in Canada and the United States and recommendations for clinical result reporting.</title>
        <authorList>
            <person name="Eshaghi A."/>
            <person name="Bommersbach C."/>
            <person name="Zitterman S."/>
            <person name="Burnham C.-A.D."/>
            <person name="Patel R."/>
            <person name="Schuetz A.N."/>
            <person name="Patel S.N."/>
            <person name="Kus J.V."/>
        </authorList>
    </citation>
    <scope>NUCLEOTIDE SEQUENCE [LARGE SCALE GENOMIC DNA]</scope>
    <source>
        <strain evidence="1 2">DSM 28300</strain>
    </source>
</reference>